<reference evidence="8 9" key="1">
    <citation type="submission" date="2024-10" db="EMBL/GenBank/DDBJ databases">
        <title>Updated reference genomes for cyclostephanoid diatoms.</title>
        <authorList>
            <person name="Roberts W.R."/>
            <person name="Alverson A.J."/>
        </authorList>
    </citation>
    <scope>NUCLEOTIDE SEQUENCE [LARGE SCALE GENOMIC DNA]</scope>
    <source>
        <strain evidence="8 9">AJA010-31</strain>
    </source>
</reference>
<dbReference type="InterPro" id="IPR024372">
    <property type="entry name" value="Ecm29_N"/>
</dbReference>
<evidence type="ECO:0000313" key="8">
    <source>
        <dbReference type="EMBL" id="KAL3779675.1"/>
    </source>
</evidence>
<dbReference type="GO" id="GO:0005737">
    <property type="term" value="C:cytoplasm"/>
    <property type="evidence" value="ECO:0007669"/>
    <property type="project" value="UniProtKB-SubCell"/>
</dbReference>
<protein>
    <recommendedName>
        <fullName evidence="10">Non-specific serine/threonine protein kinase</fullName>
    </recommendedName>
</protein>
<dbReference type="PANTHER" id="PTHR23346">
    <property type="entry name" value="TRANSLATIONAL ACTIVATOR GCN1-RELATED"/>
    <property type="match status" value="1"/>
</dbReference>
<keyword evidence="4" id="KW-0647">Proteasome</keyword>
<dbReference type="SUPFAM" id="SSF48371">
    <property type="entry name" value="ARM repeat"/>
    <property type="match status" value="2"/>
</dbReference>
<dbReference type="Gene3D" id="1.25.10.10">
    <property type="entry name" value="Leucine-rich Repeat Variant"/>
    <property type="match status" value="2"/>
</dbReference>
<dbReference type="PANTHER" id="PTHR23346:SF19">
    <property type="entry name" value="PROTEASOME ADAPTER AND SCAFFOLD PROTEIN ECM29"/>
    <property type="match status" value="1"/>
</dbReference>
<accession>A0ABD3NUH5</accession>
<comment type="subcellular location">
    <subcellularLocation>
        <location evidence="1">Cytoplasm</location>
    </subcellularLocation>
</comment>
<dbReference type="Pfam" id="PF24492">
    <property type="entry name" value="HEAT_ECM29"/>
    <property type="match status" value="1"/>
</dbReference>
<feature type="region of interest" description="Disordered" evidence="5">
    <location>
        <begin position="1341"/>
        <end position="1364"/>
    </location>
</feature>
<evidence type="ECO:0000259" key="7">
    <source>
        <dbReference type="Pfam" id="PF24492"/>
    </source>
</evidence>
<evidence type="ECO:0000256" key="1">
    <source>
        <dbReference type="ARBA" id="ARBA00004496"/>
    </source>
</evidence>
<dbReference type="GO" id="GO:0000502">
    <property type="term" value="C:proteasome complex"/>
    <property type="evidence" value="ECO:0007669"/>
    <property type="project" value="UniProtKB-KW"/>
</dbReference>
<sequence>MADQNPNVDLLKDLQTEFSTLDRVSHRLAMTDAGAPLEKVLSLLLPRLLSRIGKNDDAKRENKRGVNKRKLAGCITDTEGGQEKLDEMYEKIHKKMTEMLMHTMKRVRDDRECKLPCGAILELLAGNDSNAFTVNLSLAFLTVGVNRCTPVECSDLLPGLLKFLESLLLGSNEQEGQDATTSSVGVGVGHLIDPSRKMRYNQTHHLILRCLEKVSHNPLESAAVRRALKSESSVSSDGTPISVSSLAKTKDILISRPVLAAAVFDLFLDIFVYAPVATTSSLIPNGMSTFGYQCLSVGAASEKSGCKSWKEEFATRTMLKELKLRFLDLIAPCRRFAIFLQDDTSGVTTADASSISQQMAGLGISRTVALMVILCGDADLDVKSKAESYLKAHLDTYRGKDNKDSASNDDDFISKNDPLLGNQVALANSLLVYVIGGVSSASVLKDVFAGYTSQVALSAAGTRLGLVHDTNYENDVQQKAALSSYRMKLSDTNITPVVKFVAKMLEDSPNLFNVMDMANAEADVAAFCVGSLSLRVFQDLWKPGSSGSSTVEAAASLLNALCLRLSLFYESRNPECSSRLKSLLVQSMSLACSVISPISSGESTSSSNGTRVATVQIEIRDKVYGVICTLARSNRFSLDETYALFNSGSETSAEMFASFSTAKLLFGCAKHETDALITRATSALDALLASYVRVVNVQLESGPVVVQDVSSNPWAGSTPTNGQSTLTGQEKRKGFSSECLSQALLPLLWSAARRGQTKSSRLSAARWSEELLLLLDCISAYHLLCFLSGDDDSSVSMVSRKALGIDSTLGQDISLTSLVTNANADRSVDFSQIAAVILGKQMISGMPTYAGFHIRAQSASLRFLIQLLLGESNFYGDEQLTEYVVMILKTLSTYTNRPLTRDETDLIDECSICLAGCTSSSNEARRVVLDHGFEDIADQAVMSKSSKARRNFSDVMRALYEDQSLWSDGNNSDFTISAWLDKSGLFERAKLCRDKLEAITTQSSFVLGEVHGSAFLSASCVRAFRLAATSLANLHDPKIDECWKMCSSIISLLGKGLAHSEIVIGNACSKSLIIAFGYASQDAPVLDSHLYESMSVALWGMNESLRHFSSIDHADSTRASSLIQAAGILLAASTSGAGAVNIGHSRLQCVESLFSIVGSVVSRKDDELCLAVGEALVKYADAVGVGKWKTSSSNTELETPRDGQYDEALAQSLPPHKHVMYTILKREIVASNPMKKTGCAPILLALVGHASRLALLDPLFASRAMIREVSDQLQVIQHSFIQLLRDPKSKQLARESCCRGLAACRGLSLASHTNSSSNNLNDLLLKSFGQTSNFGQSAMIESNEQARERRNQERTSDEDIQQTEVGGAAGMGEAALGAYKEMASAAMAVERPDILYTLMILSTNHPIWLVSDVRDRYSASALLGHDQGLNDADIRSALKPHLGKLLPSLLRACNDPSKQTREQMNGLWIGLTGGGSEARDIITQNLIPTLDSLIKDASSKLWRTRAGACGALSDIIVGRSWDDLGGGDVEEDEGDAIASGAAVRLLRLWISTVRALDDVRNPVRERGDSLGRSLRALTTRLCDPSSTNMTADEEAYMSNDQKWKYKSKCESNAEKAATVSLGWLVTYGLNQPCAEATGICVSSLLGVIDIAKPATLQPVLDSLIGSLLMALSGLEPAALNYLQVRAAGNDQGTESYDRLESARVRISQSGPIFEALQKCLDMVKFIDLNSQKKIVPELDSALRRGAGFATRAAVADAVTSLCATCPNAFVFPGQSTTNPSVRLFRALYFASERERGASSKDRMTHALGSLAELVPGKAVRQLAAKACERYTGASGGNNDPSVRKAAASTVRAIVVRATIQIQEGGASDIWAKIVMPTAYIGRHDKDAKVASLWNEVWDEGGAAIGSRDDAFGVLLQEKLLPNLVTNIIVNLRSTSWSNRLSACAVIMELTTANILAPTPCSTNDVPDQTQQRSKIRAAATCRILFECVNMISRTSRIWTGKGEVMKALSSIAGKWASIAPMDSSNCDRTPLVLSSQSQDDLFVNDSWFKSTDTDNIGHGINGDVDDVQEKASEDENNLSENDMASNQSEKDTALDLTDEANFDDEGEPSSDNDDNMPKCNPLTYVGLCRLLCDEGLRVSKNEFTEGALPYTTAALGSLSSFLQAFVAKRNTEDYDKVLRQQQCVYDIIAPRLYAFVSQSQNGTAAPLLVAKSLECLASAFYDDFGDNPTPDHSNSLAMLRFMAECSGASQSAWSVRQSGVLAASRLVSKMTSKSLSKNGAIVTILGCATHALNDRKFWKVRQAGLELLLSLVNRVGKQRVNDELLLEAVLPYKEKIIGIARQSLSDNESQVTATASQITLAMSCWP</sequence>
<dbReference type="Proteomes" id="UP001530400">
    <property type="component" value="Unassembled WGS sequence"/>
</dbReference>
<keyword evidence="3" id="KW-0677">Repeat</keyword>
<evidence type="ECO:0000256" key="5">
    <source>
        <dbReference type="SAM" id="MobiDB-lite"/>
    </source>
</evidence>
<evidence type="ECO:0000256" key="2">
    <source>
        <dbReference type="ARBA" id="ARBA00022490"/>
    </source>
</evidence>
<gene>
    <name evidence="8" type="ORF">ACHAWO_004180</name>
</gene>
<feature type="domain" description="Proteasome component Ecm29 N-terminal" evidence="6">
    <location>
        <begin position="84"/>
        <end position="165"/>
    </location>
</feature>
<feature type="region of interest" description="Disordered" evidence="5">
    <location>
        <begin position="2070"/>
        <end position="2091"/>
    </location>
</feature>
<evidence type="ECO:0000313" key="9">
    <source>
        <dbReference type="Proteomes" id="UP001530400"/>
    </source>
</evidence>
<dbReference type="Pfam" id="PF13001">
    <property type="entry name" value="ECM29_N"/>
    <property type="match status" value="1"/>
</dbReference>
<keyword evidence="9" id="KW-1185">Reference proteome</keyword>
<organism evidence="8 9">
    <name type="scientific">Cyclotella atomus</name>
    <dbReference type="NCBI Taxonomy" id="382360"/>
    <lineage>
        <taxon>Eukaryota</taxon>
        <taxon>Sar</taxon>
        <taxon>Stramenopiles</taxon>
        <taxon>Ochrophyta</taxon>
        <taxon>Bacillariophyta</taxon>
        <taxon>Coscinodiscophyceae</taxon>
        <taxon>Thalassiosirophycidae</taxon>
        <taxon>Stephanodiscales</taxon>
        <taxon>Stephanodiscaceae</taxon>
        <taxon>Cyclotella</taxon>
    </lineage>
</organism>
<proteinExistence type="predicted"/>
<evidence type="ECO:0000256" key="3">
    <source>
        <dbReference type="ARBA" id="ARBA00022737"/>
    </source>
</evidence>
<evidence type="ECO:0000256" key="4">
    <source>
        <dbReference type="ARBA" id="ARBA00022942"/>
    </source>
</evidence>
<dbReference type="InterPro" id="IPR011989">
    <property type="entry name" value="ARM-like"/>
</dbReference>
<feature type="domain" description="Proteasome adapter and scaffold protein ECM29 HEAT-repeat" evidence="7">
    <location>
        <begin position="1656"/>
        <end position="1830"/>
    </location>
</feature>
<dbReference type="EMBL" id="JALLPJ020000923">
    <property type="protein sequence ID" value="KAL3779675.1"/>
    <property type="molecule type" value="Genomic_DNA"/>
</dbReference>
<dbReference type="InterPro" id="IPR055443">
    <property type="entry name" value="HEAT_ECM29"/>
</dbReference>
<evidence type="ECO:0008006" key="10">
    <source>
        <dbReference type="Google" id="ProtNLM"/>
    </source>
</evidence>
<evidence type="ECO:0000259" key="6">
    <source>
        <dbReference type="Pfam" id="PF13001"/>
    </source>
</evidence>
<name>A0ABD3NUH5_9STRA</name>
<feature type="compositionally biased region" description="Basic and acidic residues" evidence="5">
    <location>
        <begin position="1344"/>
        <end position="1357"/>
    </location>
</feature>
<dbReference type="InterPro" id="IPR016024">
    <property type="entry name" value="ARM-type_fold"/>
</dbReference>
<keyword evidence="2" id="KW-0963">Cytoplasm</keyword>
<feature type="compositionally biased region" description="Polar residues" evidence="5">
    <location>
        <begin position="2078"/>
        <end position="2087"/>
    </location>
</feature>
<comment type="caution">
    <text evidence="8">The sequence shown here is derived from an EMBL/GenBank/DDBJ whole genome shotgun (WGS) entry which is preliminary data.</text>
</comment>